<dbReference type="Pfam" id="PF00018">
    <property type="entry name" value="SH3_1"/>
    <property type="match status" value="1"/>
</dbReference>
<dbReference type="SMART" id="SM00326">
    <property type="entry name" value="SH3"/>
    <property type="match status" value="1"/>
</dbReference>
<dbReference type="RefSeq" id="XP_014177548.1">
    <property type="nucleotide sequence ID" value="XM_014322073.1"/>
</dbReference>
<evidence type="ECO:0000256" key="5">
    <source>
        <dbReference type="ARBA" id="ARBA00022692"/>
    </source>
</evidence>
<dbReference type="PROSITE" id="PS50002">
    <property type="entry name" value="SH3"/>
    <property type="match status" value="1"/>
</dbReference>
<dbReference type="InterPro" id="IPR035522">
    <property type="entry name" value="Sho1_SH3"/>
</dbReference>
<feature type="compositionally biased region" description="Polar residues" evidence="10">
    <location>
        <begin position="229"/>
        <end position="238"/>
    </location>
</feature>
<dbReference type="InterPro" id="IPR001452">
    <property type="entry name" value="SH3_domain"/>
</dbReference>
<dbReference type="CDD" id="cd11855">
    <property type="entry name" value="SH3_Sho1p"/>
    <property type="match status" value="1"/>
</dbReference>
<evidence type="ECO:0000256" key="7">
    <source>
        <dbReference type="ARBA" id="ARBA00023016"/>
    </source>
</evidence>
<dbReference type="Proteomes" id="UP000002748">
    <property type="component" value="Unassembled WGS sequence"/>
</dbReference>
<dbReference type="GO" id="GO:0005886">
    <property type="term" value="C:plasma membrane"/>
    <property type="evidence" value="ECO:0007669"/>
    <property type="project" value="UniProtKB-SubCell"/>
</dbReference>
<evidence type="ECO:0000256" key="2">
    <source>
        <dbReference type="ARBA" id="ARBA00009739"/>
    </source>
</evidence>
<keyword evidence="5 11" id="KW-0812">Transmembrane</keyword>
<dbReference type="HOGENOM" id="CLU_043316_0_0_1"/>
<keyword evidence="8 11" id="KW-0472">Membrane</keyword>
<dbReference type="Gene3D" id="2.30.30.40">
    <property type="entry name" value="SH3 Domains"/>
    <property type="match status" value="1"/>
</dbReference>
<evidence type="ECO:0000256" key="3">
    <source>
        <dbReference type="ARBA" id="ARBA00022443"/>
    </source>
</evidence>
<feature type="transmembrane region" description="Helical" evidence="11">
    <location>
        <begin position="107"/>
        <end position="128"/>
    </location>
</feature>
<evidence type="ECO:0000256" key="10">
    <source>
        <dbReference type="SAM" id="MobiDB-lite"/>
    </source>
</evidence>
<name>J4U791_TRIAS</name>
<feature type="transmembrane region" description="Helical" evidence="11">
    <location>
        <begin position="78"/>
        <end position="95"/>
    </location>
</feature>
<feature type="transmembrane region" description="Helical" evidence="11">
    <location>
        <begin position="50"/>
        <end position="72"/>
    </location>
</feature>
<comment type="similarity">
    <text evidence="2">Belongs to the SHO1 family.</text>
</comment>
<evidence type="ECO:0000256" key="4">
    <source>
        <dbReference type="ARBA" id="ARBA00022475"/>
    </source>
</evidence>
<evidence type="ECO:0000259" key="12">
    <source>
        <dbReference type="PROSITE" id="PS50002"/>
    </source>
</evidence>
<proteinExistence type="inferred from homology"/>
<protein>
    <recommendedName>
        <fullName evidence="12">SH3 domain-containing protein</fullName>
    </recommendedName>
</protein>
<dbReference type="InterPro" id="IPR036028">
    <property type="entry name" value="SH3-like_dom_sf"/>
</dbReference>
<dbReference type="SUPFAM" id="SSF50044">
    <property type="entry name" value="SH3-domain"/>
    <property type="match status" value="1"/>
</dbReference>
<dbReference type="AlphaFoldDB" id="J4U791"/>
<dbReference type="PRINTS" id="PR00452">
    <property type="entry name" value="SH3DOMAIN"/>
</dbReference>
<evidence type="ECO:0000313" key="13">
    <source>
        <dbReference type="EMBL" id="EJT46130.1"/>
    </source>
</evidence>
<evidence type="ECO:0000256" key="8">
    <source>
        <dbReference type="ARBA" id="ARBA00023136"/>
    </source>
</evidence>
<feature type="domain" description="SH3" evidence="12">
    <location>
        <begin position="245"/>
        <end position="304"/>
    </location>
</feature>
<comment type="caution">
    <text evidence="13">The sequence shown here is derived from an EMBL/GenBank/DDBJ whole genome shotgun (WGS) entry which is preliminary data.</text>
</comment>
<keyword evidence="4" id="KW-1003">Cell membrane</keyword>
<organism evidence="13 14">
    <name type="scientific">Trichosporon asahii var. asahii (strain ATCC 90039 / CBS 2479 / JCM 2466 / KCTC 7840 / NBRC 103889/ NCYC 2677 / UAMH 7654)</name>
    <name type="common">Yeast</name>
    <dbReference type="NCBI Taxonomy" id="1186058"/>
    <lineage>
        <taxon>Eukaryota</taxon>
        <taxon>Fungi</taxon>
        <taxon>Dikarya</taxon>
        <taxon>Basidiomycota</taxon>
        <taxon>Agaricomycotina</taxon>
        <taxon>Tremellomycetes</taxon>
        <taxon>Trichosporonales</taxon>
        <taxon>Trichosporonaceae</taxon>
        <taxon>Trichosporon</taxon>
    </lineage>
</organism>
<gene>
    <name evidence="13" type="ORF">A1Q1_05341</name>
</gene>
<comment type="subcellular location">
    <subcellularLocation>
        <location evidence="1">Cell membrane</location>
        <topology evidence="1">Multi-pass membrane protein</topology>
    </subcellularLocation>
</comment>
<sequence length="304" mass="32002">MFNGGLDFGGITRQPVLLGTFALAIPAWVIAFAGQCAAEAHHRGGGTAVGTVWFGIWVQLFVIVFFLLAALSDGVVHYRLQLSIFGAISLVYAVTGTNGGIYSKDGSYIAMAVGWLILAIVDMIWLFYLTSEDGTFLGDILGSNWGGSGYGGARRSAQMNDMGGYGAESVGLRNGAADRGMVSQDLGTANGRYMMDNGYSSPMNGMAPSPQKAPQMSAAAPVREVMDSHSVSGQSAQSGPGGEPQFRHKARANYAYSASPDDPNEVSFAKGDVLDVVDTTGKWYQVRTPAGQVGIAPSNYLTLL</sequence>
<evidence type="ECO:0000256" key="9">
    <source>
        <dbReference type="PROSITE-ProRule" id="PRU00192"/>
    </source>
</evidence>
<dbReference type="OrthoDB" id="5983572at2759"/>
<dbReference type="VEuPathDB" id="FungiDB:A1Q1_05341"/>
<evidence type="ECO:0000313" key="14">
    <source>
        <dbReference type="Proteomes" id="UP000002748"/>
    </source>
</evidence>
<keyword evidence="6 11" id="KW-1133">Transmembrane helix</keyword>
<dbReference type="KEGG" id="tasa:A1Q1_05341"/>
<reference evidence="13 14" key="1">
    <citation type="journal article" date="2012" name="Eukaryot. Cell">
        <title>Draft genome sequence of CBS 2479, the standard type strain of Trichosporon asahii.</title>
        <authorList>
            <person name="Yang R.Y."/>
            <person name="Li H.T."/>
            <person name="Zhu H."/>
            <person name="Zhou G.P."/>
            <person name="Wang M."/>
            <person name="Wang L."/>
        </authorList>
    </citation>
    <scope>NUCLEOTIDE SEQUENCE [LARGE SCALE GENOMIC DNA]</scope>
    <source>
        <strain evidence="14">ATCC 90039 / CBS 2479 / JCM 2466 / KCTC 7840 / NCYC 2677 / UAMH 7654</strain>
    </source>
</reference>
<evidence type="ECO:0000256" key="11">
    <source>
        <dbReference type="SAM" id="Phobius"/>
    </source>
</evidence>
<feature type="region of interest" description="Disordered" evidence="10">
    <location>
        <begin position="227"/>
        <end position="246"/>
    </location>
</feature>
<keyword evidence="3 9" id="KW-0728">SH3 domain</keyword>
<evidence type="ECO:0000256" key="6">
    <source>
        <dbReference type="ARBA" id="ARBA00022989"/>
    </source>
</evidence>
<accession>J4U791</accession>
<dbReference type="EMBL" id="ALBS01000304">
    <property type="protein sequence ID" value="EJT46130.1"/>
    <property type="molecule type" value="Genomic_DNA"/>
</dbReference>
<evidence type="ECO:0000256" key="1">
    <source>
        <dbReference type="ARBA" id="ARBA00004651"/>
    </source>
</evidence>
<dbReference type="GeneID" id="25988853"/>
<feature type="transmembrane region" description="Helical" evidence="11">
    <location>
        <begin position="16"/>
        <end position="38"/>
    </location>
</feature>
<keyword evidence="7" id="KW-0346">Stress response</keyword>